<keyword evidence="5 12" id="KW-0812">Transmembrane</keyword>
<feature type="transmembrane region" description="Helical" evidence="12">
    <location>
        <begin position="169"/>
        <end position="185"/>
    </location>
</feature>
<feature type="transmembrane region" description="Helical" evidence="12">
    <location>
        <begin position="20"/>
        <end position="49"/>
    </location>
</feature>
<protein>
    <submittedName>
        <fullName evidence="14">Unannotated protein</fullName>
    </submittedName>
</protein>
<evidence type="ECO:0000256" key="3">
    <source>
        <dbReference type="ARBA" id="ARBA00007931"/>
    </source>
</evidence>
<evidence type="ECO:0000256" key="10">
    <source>
        <dbReference type="ARBA" id="ARBA00023049"/>
    </source>
</evidence>
<dbReference type="PANTHER" id="PTHR39188">
    <property type="entry name" value="MEMBRANE-ASSOCIATED ZINC METALLOPROTEASE M50B"/>
    <property type="match status" value="1"/>
</dbReference>
<evidence type="ECO:0000256" key="2">
    <source>
        <dbReference type="ARBA" id="ARBA00004141"/>
    </source>
</evidence>
<reference evidence="14" key="1">
    <citation type="submission" date="2020-05" db="EMBL/GenBank/DDBJ databases">
        <authorList>
            <person name="Chiriac C."/>
            <person name="Salcher M."/>
            <person name="Ghai R."/>
            <person name="Kavagutti S V."/>
        </authorList>
    </citation>
    <scope>NUCLEOTIDE SEQUENCE</scope>
</reference>
<comment type="cofactor">
    <cofactor evidence="1">
        <name>Zn(2+)</name>
        <dbReference type="ChEBI" id="CHEBI:29105"/>
    </cofactor>
</comment>
<dbReference type="GO" id="GO:0046872">
    <property type="term" value="F:metal ion binding"/>
    <property type="evidence" value="ECO:0007669"/>
    <property type="project" value="UniProtKB-KW"/>
</dbReference>
<evidence type="ECO:0000259" key="13">
    <source>
        <dbReference type="Pfam" id="PF02163"/>
    </source>
</evidence>
<dbReference type="Pfam" id="PF02163">
    <property type="entry name" value="Peptidase_M50"/>
    <property type="match status" value="1"/>
</dbReference>
<evidence type="ECO:0000313" key="14">
    <source>
        <dbReference type="EMBL" id="CAB4876026.1"/>
    </source>
</evidence>
<accession>A0A6J7DZF4</accession>
<feature type="transmembrane region" description="Helical" evidence="12">
    <location>
        <begin position="130"/>
        <end position="148"/>
    </location>
</feature>
<gene>
    <name evidence="14" type="ORF">UFOPK3376_01131</name>
</gene>
<evidence type="ECO:0000256" key="1">
    <source>
        <dbReference type="ARBA" id="ARBA00001947"/>
    </source>
</evidence>
<dbReference type="GO" id="GO:0006508">
    <property type="term" value="P:proteolysis"/>
    <property type="evidence" value="ECO:0007669"/>
    <property type="project" value="UniProtKB-KW"/>
</dbReference>
<evidence type="ECO:0000256" key="9">
    <source>
        <dbReference type="ARBA" id="ARBA00022989"/>
    </source>
</evidence>
<dbReference type="EMBL" id="CAFBLP010000022">
    <property type="protein sequence ID" value="CAB4876026.1"/>
    <property type="molecule type" value="Genomic_DNA"/>
</dbReference>
<name>A0A6J7DZF4_9ZZZZ</name>
<dbReference type="GO" id="GO:0016020">
    <property type="term" value="C:membrane"/>
    <property type="evidence" value="ECO:0007669"/>
    <property type="project" value="UniProtKB-SubCell"/>
</dbReference>
<proteinExistence type="inferred from homology"/>
<keyword evidence="8" id="KW-0862">Zinc</keyword>
<keyword evidence="4" id="KW-0645">Protease</keyword>
<organism evidence="14">
    <name type="scientific">freshwater metagenome</name>
    <dbReference type="NCBI Taxonomy" id="449393"/>
    <lineage>
        <taxon>unclassified sequences</taxon>
        <taxon>metagenomes</taxon>
        <taxon>ecological metagenomes</taxon>
    </lineage>
</organism>
<evidence type="ECO:0000256" key="8">
    <source>
        <dbReference type="ARBA" id="ARBA00022833"/>
    </source>
</evidence>
<sequence>MSTAPSLRIFGFPVDVRPGFVILLALFAFINQGELGLWLAGCVGIFTLLHELGHAFAARATGAKASIALDFLAGYASFEPTRPLKRWERAGISIAGPAVQIGLGVVVLLLMRVNPLDFDAVHRTAPALAVWWAGPIIGLVNLIPILPLDGGNIVMSGLDAIIPGRARTVMLYFSIAVTASGLVFLAASRQAIGPIFLVFPLMAQLQMLQHRKTQSGLDEHGTWQHWSASAEREAWVTGKPGSFPPGMSVSPWFKAADLARRGRLDEASSLLTNDFAVAQPANWMPPDAASDAELQALVGLLPRPFPTGNAYSEYVLASVLTRLGQFDLAGRYAADLYDRSPGSMPAVVVAQCAAALGDDDLAVRWLRAAYTSGTNLSGLGEAIDTRREFTNLRNRADVMQLRHEVASTN</sequence>
<evidence type="ECO:0000256" key="4">
    <source>
        <dbReference type="ARBA" id="ARBA00022670"/>
    </source>
</evidence>
<keyword evidence="10" id="KW-0482">Metalloprotease</keyword>
<evidence type="ECO:0000256" key="12">
    <source>
        <dbReference type="SAM" id="Phobius"/>
    </source>
</evidence>
<keyword evidence="9 12" id="KW-1133">Transmembrane helix</keyword>
<evidence type="ECO:0000256" key="7">
    <source>
        <dbReference type="ARBA" id="ARBA00022801"/>
    </source>
</evidence>
<evidence type="ECO:0000256" key="5">
    <source>
        <dbReference type="ARBA" id="ARBA00022692"/>
    </source>
</evidence>
<feature type="domain" description="Peptidase M50" evidence="13">
    <location>
        <begin position="41"/>
        <end position="111"/>
    </location>
</feature>
<evidence type="ECO:0000256" key="11">
    <source>
        <dbReference type="ARBA" id="ARBA00023136"/>
    </source>
</evidence>
<dbReference type="InterPro" id="IPR008915">
    <property type="entry name" value="Peptidase_M50"/>
</dbReference>
<dbReference type="PANTHER" id="PTHR39188:SF3">
    <property type="entry name" value="STAGE IV SPORULATION PROTEIN FB"/>
    <property type="match status" value="1"/>
</dbReference>
<comment type="subcellular location">
    <subcellularLocation>
        <location evidence="2">Membrane</location>
        <topology evidence="2">Multi-pass membrane protein</topology>
    </subcellularLocation>
</comment>
<evidence type="ECO:0000256" key="6">
    <source>
        <dbReference type="ARBA" id="ARBA00022723"/>
    </source>
</evidence>
<keyword evidence="6" id="KW-0479">Metal-binding</keyword>
<dbReference type="AlphaFoldDB" id="A0A6J7DZF4"/>
<feature type="transmembrane region" description="Helical" evidence="12">
    <location>
        <begin position="90"/>
        <end position="110"/>
    </location>
</feature>
<keyword evidence="7" id="KW-0378">Hydrolase</keyword>
<dbReference type="GO" id="GO:0008237">
    <property type="term" value="F:metallopeptidase activity"/>
    <property type="evidence" value="ECO:0007669"/>
    <property type="project" value="UniProtKB-KW"/>
</dbReference>
<keyword evidence="11 12" id="KW-0472">Membrane</keyword>
<comment type="similarity">
    <text evidence="3">Belongs to the peptidase M50B family.</text>
</comment>